<dbReference type="PANTHER" id="PTHR15641">
    <property type="entry name" value="ELONGATOR COMPLEX PROTEIN 5"/>
    <property type="match status" value="1"/>
</dbReference>
<keyword evidence="8" id="KW-0539">Nucleus</keyword>
<organism evidence="9 10">
    <name type="scientific">Lipomyces starkeyi NRRL Y-11557</name>
    <dbReference type="NCBI Taxonomy" id="675824"/>
    <lineage>
        <taxon>Eukaryota</taxon>
        <taxon>Fungi</taxon>
        <taxon>Dikarya</taxon>
        <taxon>Ascomycota</taxon>
        <taxon>Saccharomycotina</taxon>
        <taxon>Lipomycetes</taxon>
        <taxon>Lipomycetales</taxon>
        <taxon>Lipomycetaceae</taxon>
        <taxon>Lipomyces</taxon>
    </lineage>
</organism>
<evidence type="ECO:0000256" key="3">
    <source>
        <dbReference type="ARBA" id="ARBA00005043"/>
    </source>
</evidence>
<evidence type="ECO:0000256" key="5">
    <source>
        <dbReference type="ARBA" id="ARBA00020264"/>
    </source>
</evidence>
<dbReference type="Pfam" id="PF10483">
    <property type="entry name" value="Elong_Iki1"/>
    <property type="match status" value="1"/>
</dbReference>
<dbReference type="InterPro" id="IPR019519">
    <property type="entry name" value="Elp5"/>
</dbReference>
<dbReference type="GO" id="GO:0033588">
    <property type="term" value="C:elongator holoenzyme complex"/>
    <property type="evidence" value="ECO:0007669"/>
    <property type="project" value="EnsemblFungi"/>
</dbReference>
<dbReference type="Gene3D" id="3.40.50.300">
    <property type="entry name" value="P-loop containing nucleotide triphosphate hydrolases"/>
    <property type="match status" value="1"/>
</dbReference>
<dbReference type="GO" id="GO:0016887">
    <property type="term" value="F:ATP hydrolysis activity"/>
    <property type="evidence" value="ECO:0007669"/>
    <property type="project" value="EnsemblFungi"/>
</dbReference>
<comment type="similarity">
    <text evidence="4">Belongs to the ELP5 family.</text>
</comment>
<accession>A0A1E3Q4U5</accession>
<evidence type="ECO:0000256" key="7">
    <source>
        <dbReference type="ARBA" id="ARBA00022694"/>
    </source>
</evidence>
<dbReference type="Proteomes" id="UP000094385">
    <property type="component" value="Unassembled WGS sequence"/>
</dbReference>
<dbReference type="PANTHER" id="PTHR15641:SF1">
    <property type="entry name" value="ELONGATOR COMPLEX PROTEIN 5"/>
    <property type="match status" value="1"/>
</dbReference>
<dbReference type="AlphaFoldDB" id="A0A1E3Q4U5"/>
<protein>
    <recommendedName>
        <fullName evidence="5">Elongator complex protein 5</fullName>
    </recommendedName>
</protein>
<comment type="subcellular location">
    <subcellularLocation>
        <location evidence="2">Cytoplasm</location>
    </subcellularLocation>
    <subcellularLocation>
        <location evidence="1">Nucleus</location>
    </subcellularLocation>
</comment>
<dbReference type="EMBL" id="KV454295">
    <property type="protein sequence ID" value="ODQ72630.1"/>
    <property type="molecule type" value="Genomic_DNA"/>
</dbReference>
<dbReference type="GO" id="GO:0005777">
    <property type="term" value="C:peroxisome"/>
    <property type="evidence" value="ECO:0007669"/>
    <property type="project" value="EnsemblFungi"/>
</dbReference>
<evidence type="ECO:0000256" key="2">
    <source>
        <dbReference type="ARBA" id="ARBA00004496"/>
    </source>
</evidence>
<evidence type="ECO:0000256" key="1">
    <source>
        <dbReference type="ARBA" id="ARBA00004123"/>
    </source>
</evidence>
<keyword evidence="10" id="KW-1185">Reference proteome</keyword>
<evidence type="ECO:0000313" key="9">
    <source>
        <dbReference type="EMBL" id="ODQ72630.1"/>
    </source>
</evidence>
<keyword evidence="6" id="KW-0963">Cytoplasm</keyword>
<keyword evidence="7" id="KW-0819">tRNA processing</keyword>
<reference evidence="9 10" key="1">
    <citation type="journal article" date="2016" name="Proc. Natl. Acad. Sci. U.S.A.">
        <title>Comparative genomics of biotechnologically important yeasts.</title>
        <authorList>
            <person name="Riley R."/>
            <person name="Haridas S."/>
            <person name="Wolfe K.H."/>
            <person name="Lopes M.R."/>
            <person name="Hittinger C.T."/>
            <person name="Goeker M."/>
            <person name="Salamov A.A."/>
            <person name="Wisecaver J.H."/>
            <person name="Long T.M."/>
            <person name="Calvey C.H."/>
            <person name="Aerts A.L."/>
            <person name="Barry K.W."/>
            <person name="Choi C."/>
            <person name="Clum A."/>
            <person name="Coughlan A.Y."/>
            <person name="Deshpande S."/>
            <person name="Douglass A.P."/>
            <person name="Hanson S.J."/>
            <person name="Klenk H.-P."/>
            <person name="LaButti K.M."/>
            <person name="Lapidus A."/>
            <person name="Lindquist E.A."/>
            <person name="Lipzen A.M."/>
            <person name="Meier-Kolthoff J.P."/>
            <person name="Ohm R.A."/>
            <person name="Otillar R.P."/>
            <person name="Pangilinan J.L."/>
            <person name="Peng Y."/>
            <person name="Rokas A."/>
            <person name="Rosa C.A."/>
            <person name="Scheuner C."/>
            <person name="Sibirny A.A."/>
            <person name="Slot J.C."/>
            <person name="Stielow J.B."/>
            <person name="Sun H."/>
            <person name="Kurtzman C.P."/>
            <person name="Blackwell M."/>
            <person name="Grigoriev I.V."/>
            <person name="Jeffries T.W."/>
        </authorList>
    </citation>
    <scope>NUCLEOTIDE SEQUENCE [LARGE SCALE GENOMIC DNA]</scope>
    <source>
        <strain evidence="9 10">NRRL Y-11557</strain>
    </source>
</reference>
<gene>
    <name evidence="9" type="ORF">LIPSTDRAFT_4014</name>
</gene>
<dbReference type="GO" id="GO:0005634">
    <property type="term" value="C:nucleus"/>
    <property type="evidence" value="ECO:0007669"/>
    <property type="project" value="UniProtKB-SubCell"/>
</dbReference>
<dbReference type="GO" id="GO:0002098">
    <property type="term" value="P:tRNA wobble uridine modification"/>
    <property type="evidence" value="ECO:0007669"/>
    <property type="project" value="InterPro"/>
</dbReference>
<name>A0A1E3Q4U5_LIPST</name>
<dbReference type="CDD" id="cd19496">
    <property type="entry name" value="Elp5"/>
    <property type="match status" value="1"/>
</dbReference>
<comment type="pathway">
    <text evidence="3">tRNA modification; 5-methoxycarbonylmethyl-2-thiouridine-tRNA biosynthesis.</text>
</comment>
<dbReference type="GO" id="GO:0005829">
    <property type="term" value="C:cytosol"/>
    <property type="evidence" value="ECO:0007669"/>
    <property type="project" value="TreeGrafter"/>
</dbReference>
<sequence>MQHQPPQHTPLLLNRLLSLKDVSPLVLLLDTPKQTAKYFLLEFIHRNKEGSVPGLQIIFLSFETPAGSLDWIGCSSLQFVSCHHLPHKSIHDKVISLLRSDQKSLILVDSLADVAAADLVTFITPLIRPSSTLVAISHLPLPGHIALPTPSYAPSATTQLLYLATTIIKLFPSPEIDIDEDDQASDTFLLPLGSNSAQCRLEFLHRRKSGRAVQGGFKFDFTTHTLTFIPTSTTAGDSGGSTEQGDDALLKDLTTFNLGTTEKQRIARDNVELPYLKAQQGDMTGTVVGGAIVYEFEKEDDYDEEDPYEDPF</sequence>
<evidence type="ECO:0000256" key="6">
    <source>
        <dbReference type="ARBA" id="ARBA00022490"/>
    </source>
</evidence>
<evidence type="ECO:0000313" key="10">
    <source>
        <dbReference type="Proteomes" id="UP000094385"/>
    </source>
</evidence>
<dbReference type="GO" id="GO:0000049">
    <property type="term" value="F:tRNA binding"/>
    <property type="evidence" value="ECO:0007669"/>
    <property type="project" value="EnsemblFungi"/>
</dbReference>
<proteinExistence type="inferred from homology"/>
<dbReference type="GO" id="GO:0042802">
    <property type="term" value="F:identical protein binding"/>
    <property type="evidence" value="ECO:0007669"/>
    <property type="project" value="EnsemblFungi"/>
</dbReference>
<evidence type="ECO:0000256" key="8">
    <source>
        <dbReference type="ARBA" id="ARBA00023242"/>
    </source>
</evidence>
<dbReference type="UniPathway" id="UPA00988"/>
<dbReference type="OrthoDB" id="166907at2759"/>
<dbReference type="STRING" id="675824.A0A1E3Q4U5"/>
<dbReference type="InterPro" id="IPR027417">
    <property type="entry name" value="P-loop_NTPase"/>
</dbReference>
<evidence type="ECO:0000256" key="4">
    <source>
        <dbReference type="ARBA" id="ARBA00009567"/>
    </source>
</evidence>